<dbReference type="Gene3D" id="2.170.15.10">
    <property type="entry name" value="Proaerolysin, chain A, domain 3"/>
    <property type="match status" value="1"/>
</dbReference>
<evidence type="ECO:0000313" key="2">
    <source>
        <dbReference type="Proteomes" id="UP001153076"/>
    </source>
</evidence>
<reference evidence="1" key="1">
    <citation type="submission" date="2022-04" db="EMBL/GenBank/DDBJ databases">
        <title>Carnegiea gigantea Genome sequencing and assembly v2.</title>
        <authorList>
            <person name="Copetti D."/>
            <person name="Sanderson M.J."/>
            <person name="Burquez A."/>
            <person name="Wojciechowski M.F."/>
        </authorList>
    </citation>
    <scope>NUCLEOTIDE SEQUENCE</scope>
    <source>
        <strain evidence="1">SGP5-SGP5p</strain>
        <tissue evidence="1">Aerial part</tissue>
    </source>
</reference>
<dbReference type="CDD" id="cd20216">
    <property type="entry name" value="PFM_HFR-2-like"/>
    <property type="match status" value="1"/>
</dbReference>
<sequence>MQGPAERWGGKTQTKSDVNSDWLHCRGGDQRLTAWGISDCLDAEAPHVRREATMEAVELLLSRKIYNGMLARIYEEKPFTVATLTSTNWSNAETTDSLKFSYTKTVTQMWSSSVSETSIKAGIPLLADRKITVIAELKGCHKWGETKQISEQEVEAVHQVTVRPKKRITARLMATQGTCDVPFSYSLRDTLLDNTVIIHNSVDDGVFSSSTTYNFHAEIVEEPLK</sequence>
<dbReference type="OrthoDB" id="1925699at2759"/>
<dbReference type="InterPro" id="IPR053237">
    <property type="entry name" value="Natterin_C"/>
</dbReference>
<dbReference type="EMBL" id="JAKOGI010000217">
    <property type="protein sequence ID" value="KAJ8439550.1"/>
    <property type="molecule type" value="Genomic_DNA"/>
</dbReference>
<accession>A0A9Q1K9U6</accession>
<dbReference type="Proteomes" id="UP001153076">
    <property type="component" value="Unassembled WGS sequence"/>
</dbReference>
<dbReference type="AlphaFoldDB" id="A0A9Q1K9U6"/>
<name>A0A9Q1K9U6_9CARY</name>
<dbReference type="PANTHER" id="PTHR39244">
    <property type="entry name" value="NATTERIN-4"/>
    <property type="match status" value="1"/>
</dbReference>
<keyword evidence="2" id="KW-1185">Reference proteome</keyword>
<evidence type="ECO:0000313" key="1">
    <source>
        <dbReference type="EMBL" id="KAJ8439550.1"/>
    </source>
</evidence>
<proteinExistence type="predicted"/>
<comment type="caution">
    <text evidence="1">The sequence shown here is derived from an EMBL/GenBank/DDBJ whole genome shotgun (WGS) entry which is preliminary data.</text>
</comment>
<protein>
    <submittedName>
        <fullName evidence="1">Uncharacterized protein</fullName>
    </submittedName>
</protein>
<organism evidence="1 2">
    <name type="scientific">Carnegiea gigantea</name>
    <dbReference type="NCBI Taxonomy" id="171969"/>
    <lineage>
        <taxon>Eukaryota</taxon>
        <taxon>Viridiplantae</taxon>
        <taxon>Streptophyta</taxon>
        <taxon>Embryophyta</taxon>
        <taxon>Tracheophyta</taxon>
        <taxon>Spermatophyta</taxon>
        <taxon>Magnoliopsida</taxon>
        <taxon>eudicotyledons</taxon>
        <taxon>Gunneridae</taxon>
        <taxon>Pentapetalae</taxon>
        <taxon>Caryophyllales</taxon>
        <taxon>Cactineae</taxon>
        <taxon>Cactaceae</taxon>
        <taxon>Cactoideae</taxon>
        <taxon>Echinocereeae</taxon>
        <taxon>Carnegiea</taxon>
    </lineage>
</organism>
<dbReference type="PANTHER" id="PTHR39244:SF5">
    <property type="entry name" value="NATTERIN-3-LIKE"/>
    <property type="match status" value="1"/>
</dbReference>
<dbReference type="SUPFAM" id="SSF56973">
    <property type="entry name" value="Aerolisin/ETX pore-forming domain"/>
    <property type="match status" value="1"/>
</dbReference>
<gene>
    <name evidence="1" type="ORF">Cgig2_007067</name>
</gene>